<dbReference type="eggNOG" id="ENOG50349F6">
    <property type="taxonomic scope" value="Bacteria"/>
</dbReference>
<dbReference type="OrthoDB" id="1014717at2"/>
<reference evidence="7" key="1">
    <citation type="submission" date="2011-04" db="EMBL/GenBank/DDBJ databases">
        <title>The complete genome of Porphyromonas asaccharolytica DSM 20707.</title>
        <authorList>
            <person name="Lucas S."/>
            <person name="Han J."/>
            <person name="Lapidus A."/>
            <person name="Bruce D."/>
            <person name="Goodwin L."/>
            <person name="Pitluck S."/>
            <person name="Peters L."/>
            <person name="Kyrpides N."/>
            <person name="Mavromatis K."/>
            <person name="Ivanova N."/>
            <person name="Ovchinnikova G."/>
            <person name="Pagani I."/>
            <person name="Lu M."/>
            <person name="Detter J.C."/>
            <person name="Tapia R."/>
            <person name="Han C."/>
            <person name="Land M."/>
            <person name="Hauser L."/>
            <person name="Markowitz V."/>
            <person name="Cheng J.-F."/>
            <person name="Hugenholtz P."/>
            <person name="Woyke T."/>
            <person name="Wu D."/>
            <person name="Gronow S."/>
            <person name="Wellnitz S."/>
            <person name="Brambilla E."/>
            <person name="Klenk H.-P."/>
            <person name="Eisen J.A."/>
        </authorList>
    </citation>
    <scope>NUCLEOTIDE SEQUENCE [LARGE SCALE GENOMIC DNA]</scope>
    <source>
        <strain evidence="7">ATCC 25260 / DSM 20707 / VPI 4198</strain>
    </source>
</reference>
<proteinExistence type="inferred from homology"/>
<accession>F4KLS3</accession>
<keyword evidence="5" id="KW-0732">Signal</keyword>
<evidence type="ECO:0000256" key="5">
    <source>
        <dbReference type="SAM" id="SignalP"/>
    </source>
</evidence>
<evidence type="ECO:0000256" key="3">
    <source>
        <dbReference type="ARBA" id="ARBA00022807"/>
    </source>
</evidence>
<evidence type="ECO:0000256" key="4">
    <source>
        <dbReference type="ARBA" id="ARBA00023026"/>
    </source>
</evidence>
<keyword evidence="3" id="KW-0378">Hydrolase</keyword>
<dbReference type="GO" id="GO:0006508">
    <property type="term" value="P:proteolysis"/>
    <property type="evidence" value="ECO:0007669"/>
    <property type="project" value="UniProtKB-KW"/>
</dbReference>
<evidence type="ECO:0000313" key="7">
    <source>
        <dbReference type="Proteomes" id="UP000006545"/>
    </source>
</evidence>
<sequence length="698" mass="77459">MSNLWRSIASLLLFTPLVLLAQGEAMTGYPSQGLWPSSHSIKQLFDLRTTPHVFGRGVACETSVNLVPLVKGFGYASIEPSLTHQALEFEEGVEGIVTPYIMLPLFDDITIKGIECVVDEAVADARVVVARVRQDDTNGLSQEILVSQPVTLQEGYNQVLLDEPQKVSAKDLVLVGYSCPATSVKESKSSPVLYDGDNENSLPEANLVAVSPAYYEKGKSYSFSQVQDTEPLELGSALIYALVDDPQGHYDYVVYPLKQPRYSLLTSKEYFRYDILVRNIGFKEITSMTFLEKYHHANYGMREKQYPPFEIPVPVKGICEVAWTHPPYPEGTSKGSVELLSINDQSVIEKGMIKWVFDAFNPTEKGSVERKSVLVEYYTSESAPDAPRYNAMINQMAEDLVAKGYEVSCVAYPVGGEEVAFAKEACNEELATLLGQVPYPTPSQLPYFSINRAPYLSERRAFAFVSKDRLFGKDQKADADLLEPFLQEKERALISDIVCHDLPEGKTTLEVKGKLLYDADPDDLYLTAVVTEDNVKAEDQKGIGTGEEYLHQHMVRAYYTSNIGTKIMPEADGTFDYKSPEIALDPSWKKENLKVVLFLHRNATYVNKISCHVYSSKTIPFGGSFSGATAPQVKESSTRLYQDASGLLQIEGDHERVVVYSLEGQCVAESLPAQLPRGSYVVVVSHAQGTTLHKVVVK</sequence>
<keyword evidence="7" id="KW-1185">Reference proteome</keyword>
<feature type="signal peptide" evidence="5">
    <location>
        <begin position="1"/>
        <end position="21"/>
    </location>
</feature>
<name>F4KLS3_PORAD</name>
<keyword evidence="3" id="KW-0788">Thiol protease</keyword>
<comment type="similarity">
    <text evidence="1">Belongs to the peptidase C25 family.</text>
</comment>
<evidence type="ECO:0000256" key="2">
    <source>
        <dbReference type="ARBA" id="ARBA00022670"/>
    </source>
</evidence>
<dbReference type="AlphaFoldDB" id="F4KLS3"/>
<dbReference type="HOGENOM" id="CLU_394747_0_0_10"/>
<dbReference type="InterPro" id="IPR013783">
    <property type="entry name" value="Ig-like_fold"/>
</dbReference>
<gene>
    <name evidence="6" type="ordered locus">Poras_1218</name>
</gene>
<protein>
    <submittedName>
        <fullName evidence="6">Uncharacterized protein</fullName>
    </submittedName>
</protein>
<keyword evidence="4" id="KW-0843">Virulence</keyword>
<evidence type="ECO:0000256" key="1">
    <source>
        <dbReference type="ARBA" id="ARBA00006067"/>
    </source>
</evidence>
<dbReference type="Proteomes" id="UP000006545">
    <property type="component" value="Chromosome"/>
</dbReference>
<feature type="chain" id="PRO_5003315774" evidence="5">
    <location>
        <begin position="22"/>
        <end position="698"/>
    </location>
</feature>
<dbReference type="Gene3D" id="2.60.40.10">
    <property type="entry name" value="Immunoglobulins"/>
    <property type="match status" value="1"/>
</dbReference>
<dbReference type="EMBL" id="CP002689">
    <property type="protein sequence ID" value="AEE13158.1"/>
    <property type="molecule type" value="Genomic_DNA"/>
</dbReference>
<evidence type="ECO:0000313" key="6">
    <source>
        <dbReference type="EMBL" id="AEE13158.1"/>
    </source>
</evidence>
<keyword evidence="2" id="KW-0645">Protease</keyword>
<dbReference type="GO" id="GO:0008234">
    <property type="term" value="F:cysteine-type peptidase activity"/>
    <property type="evidence" value="ECO:0007669"/>
    <property type="project" value="UniProtKB-KW"/>
</dbReference>
<dbReference type="KEGG" id="pah:Poras_1218"/>
<organism evidence="6 7">
    <name type="scientific">Porphyromonas asaccharolytica (strain ATCC 25260 / DSM 20707 / BCRC 10618 / CCUG 7834 / JCM 6326 / LMG 13178 / VPI 4198 / B440)</name>
    <name type="common">Bacteroides asaccharolyticus</name>
    <dbReference type="NCBI Taxonomy" id="879243"/>
    <lineage>
        <taxon>Bacteria</taxon>
        <taxon>Pseudomonadati</taxon>
        <taxon>Bacteroidota</taxon>
        <taxon>Bacteroidia</taxon>
        <taxon>Bacteroidales</taxon>
        <taxon>Porphyromonadaceae</taxon>
        <taxon>Porphyromonas</taxon>
    </lineage>
</organism>
<dbReference type="STRING" id="879243.Poras_1218"/>